<protein>
    <recommendedName>
        <fullName evidence="4 19">Peroxidase</fullName>
        <ecNumber evidence="4 19">1.11.1.7</ecNumber>
    </recommendedName>
</protein>
<evidence type="ECO:0000256" key="19">
    <source>
        <dbReference type="RuleBase" id="RU362060"/>
    </source>
</evidence>
<keyword evidence="5 19" id="KW-0964">Secreted</keyword>
<dbReference type="InterPro" id="IPR002016">
    <property type="entry name" value="Haem_peroxidase"/>
</dbReference>
<dbReference type="GO" id="GO:0020037">
    <property type="term" value="F:heme binding"/>
    <property type="evidence" value="ECO:0007669"/>
    <property type="project" value="UniProtKB-UniRule"/>
</dbReference>
<dbReference type="InterPro" id="IPR000823">
    <property type="entry name" value="Peroxidase_pln"/>
</dbReference>
<evidence type="ECO:0000259" key="20">
    <source>
        <dbReference type="PROSITE" id="PS50873"/>
    </source>
</evidence>
<dbReference type="GO" id="GO:0005576">
    <property type="term" value="C:extracellular region"/>
    <property type="evidence" value="ECO:0007669"/>
    <property type="project" value="UniProtKB-SubCell"/>
</dbReference>
<comment type="similarity">
    <text evidence="19">Belongs to the peroxidase family. Classical plant (class III) peroxidase subfamily.</text>
</comment>
<dbReference type="GO" id="GO:0006979">
    <property type="term" value="P:response to oxidative stress"/>
    <property type="evidence" value="ECO:0007669"/>
    <property type="project" value="UniProtKB-UniRule"/>
</dbReference>
<comment type="function">
    <text evidence="2">Removal of H(2)O(2), oxidation of toxic reductants, biosynthesis and degradation of lignin, suberization, auxin catabolism, response to environmental stresses such as wounding, pathogen attack and oxidative stress. These functions might be dependent on each isozyme/isoform in each plant tissue.</text>
</comment>
<feature type="site" description="Transition state stabilizer" evidence="17">
    <location>
        <position position="65"/>
    </location>
</feature>
<dbReference type="InterPro" id="IPR033905">
    <property type="entry name" value="Secretory_peroxidase"/>
</dbReference>
<dbReference type="GO" id="GO:0046872">
    <property type="term" value="F:metal ion binding"/>
    <property type="evidence" value="ECO:0007669"/>
    <property type="project" value="UniProtKB-UniRule"/>
</dbReference>
<dbReference type="FunFam" id="1.10.520.10:FF:000008">
    <property type="entry name" value="Peroxidase"/>
    <property type="match status" value="1"/>
</dbReference>
<feature type="disulfide bond" evidence="18">
    <location>
        <begin position="38"/>
        <end position="119"/>
    </location>
</feature>
<reference evidence="21" key="2">
    <citation type="submission" date="2021-03" db="UniProtKB">
        <authorList>
            <consortium name="EnsemblPlants"/>
        </authorList>
    </citation>
    <scope>IDENTIFICATION</scope>
</reference>
<evidence type="ECO:0000313" key="21">
    <source>
        <dbReference type="EnsemblPlants" id="cds.evm.model.04.466"/>
    </source>
</evidence>
<dbReference type="Gramene" id="evm.model.04.466">
    <property type="protein sequence ID" value="cds.evm.model.04.466"/>
    <property type="gene ID" value="evm.TU.04.466"/>
</dbReference>
<feature type="binding site" description="axial binding residue" evidence="16">
    <location>
        <position position="197"/>
    </location>
    <ligand>
        <name>heme b</name>
        <dbReference type="ChEBI" id="CHEBI:60344"/>
    </ligand>
    <ligandPart>
        <name>Fe</name>
        <dbReference type="ChEBI" id="CHEBI:18248"/>
    </ligandPart>
</feature>
<dbReference type="CDD" id="cd00693">
    <property type="entry name" value="secretory_peroxidase"/>
    <property type="match status" value="1"/>
</dbReference>
<feature type="binding site" evidence="16">
    <location>
        <position position="253"/>
    </location>
    <ligand>
        <name>Ca(2+)</name>
        <dbReference type="ChEBI" id="CHEBI:29108"/>
        <label>2</label>
    </ligand>
</feature>
<keyword evidence="22" id="KW-1185">Reference proteome</keyword>
<feature type="binding site" evidence="16">
    <location>
        <position position="70"/>
    </location>
    <ligand>
        <name>Ca(2+)</name>
        <dbReference type="ChEBI" id="CHEBI:29108"/>
        <label>1</label>
    </ligand>
</feature>
<evidence type="ECO:0000256" key="2">
    <source>
        <dbReference type="ARBA" id="ARBA00002322"/>
    </source>
</evidence>
<comment type="subcellular location">
    <subcellularLocation>
        <location evidence="19">Secreted</location>
    </subcellularLocation>
</comment>
<feature type="signal peptide" evidence="19">
    <location>
        <begin position="1"/>
        <end position="27"/>
    </location>
</feature>
<feature type="binding site" evidence="16">
    <location>
        <position position="79"/>
    </location>
    <ligand>
        <name>Ca(2+)</name>
        <dbReference type="ChEBI" id="CHEBI:29108"/>
        <label>1</label>
    </ligand>
</feature>
<evidence type="ECO:0000256" key="10">
    <source>
        <dbReference type="ARBA" id="ARBA00023002"/>
    </source>
</evidence>
<evidence type="ECO:0000313" key="22">
    <source>
        <dbReference type="Proteomes" id="UP000596661"/>
    </source>
</evidence>
<feature type="binding site" evidence="16">
    <location>
        <position position="75"/>
    </location>
    <ligand>
        <name>Ca(2+)</name>
        <dbReference type="ChEBI" id="CHEBI:29108"/>
        <label>1</label>
    </ligand>
</feature>
<feature type="binding site" evidence="16">
    <location>
        <position position="198"/>
    </location>
    <ligand>
        <name>Ca(2+)</name>
        <dbReference type="ChEBI" id="CHEBI:29108"/>
        <label>2</label>
    </ligand>
</feature>
<dbReference type="EMBL" id="UZAU01000359">
    <property type="status" value="NOT_ANNOTATED_CDS"/>
    <property type="molecule type" value="Genomic_DNA"/>
</dbReference>
<keyword evidence="12 18" id="KW-1015">Disulfide bond</keyword>
<organism evidence="21 22">
    <name type="scientific">Cannabis sativa</name>
    <name type="common">Hemp</name>
    <name type="synonym">Marijuana</name>
    <dbReference type="NCBI Taxonomy" id="3483"/>
    <lineage>
        <taxon>Eukaryota</taxon>
        <taxon>Viridiplantae</taxon>
        <taxon>Streptophyta</taxon>
        <taxon>Embryophyta</taxon>
        <taxon>Tracheophyta</taxon>
        <taxon>Spermatophyta</taxon>
        <taxon>Magnoliopsida</taxon>
        <taxon>eudicotyledons</taxon>
        <taxon>Gunneridae</taxon>
        <taxon>Pentapetalae</taxon>
        <taxon>rosids</taxon>
        <taxon>fabids</taxon>
        <taxon>Rosales</taxon>
        <taxon>Cannabaceae</taxon>
        <taxon>Cannabis</taxon>
    </lineage>
</organism>
<keyword evidence="6 19" id="KW-0575">Peroxidase</keyword>
<dbReference type="PROSITE" id="PS00436">
    <property type="entry name" value="PEROXIDASE_2"/>
    <property type="match status" value="1"/>
</dbReference>
<evidence type="ECO:0000256" key="9">
    <source>
        <dbReference type="ARBA" id="ARBA00022729"/>
    </source>
</evidence>
<dbReference type="FunFam" id="1.10.420.10:FF:000007">
    <property type="entry name" value="Peroxidase"/>
    <property type="match status" value="1"/>
</dbReference>
<feature type="disulfide bond" evidence="18">
    <location>
        <begin position="204"/>
        <end position="236"/>
    </location>
</feature>
<evidence type="ECO:0000256" key="15">
    <source>
        <dbReference type="PIRSR" id="PIRSR600823-2"/>
    </source>
</evidence>
<dbReference type="PRINTS" id="PR00458">
    <property type="entry name" value="PEROXIDASE"/>
</dbReference>
<dbReference type="InterPro" id="IPR019793">
    <property type="entry name" value="Peroxidases_heam-ligand_BS"/>
</dbReference>
<evidence type="ECO:0000256" key="1">
    <source>
        <dbReference type="ARBA" id="ARBA00000189"/>
    </source>
</evidence>
<keyword evidence="10 19" id="KW-0560">Oxidoreductase</keyword>
<dbReference type="InterPro" id="IPR019794">
    <property type="entry name" value="Peroxidases_AS"/>
</dbReference>
<feature type="chain" id="PRO_5031594096" description="Peroxidase" evidence="19">
    <location>
        <begin position="28"/>
        <end position="335"/>
    </location>
</feature>
<feature type="binding site" evidence="15">
    <location>
        <position position="167"/>
    </location>
    <ligand>
        <name>substrate</name>
    </ligand>
</feature>
<feature type="disulfide bond" evidence="18">
    <location>
        <begin position="125"/>
        <end position="326"/>
    </location>
</feature>
<dbReference type="PRINTS" id="PR00461">
    <property type="entry name" value="PLPEROXIDASE"/>
</dbReference>
<comment type="catalytic activity">
    <reaction evidence="1 19">
        <text>2 a phenolic donor + H2O2 = 2 a phenolic radical donor + 2 H2O</text>
        <dbReference type="Rhea" id="RHEA:56136"/>
        <dbReference type="ChEBI" id="CHEBI:15377"/>
        <dbReference type="ChEBI" id="CHEBI:16240"/>
        <dbReference type="ChEBI" id="CHEBI:139520"/>
        <dbReference type="ChEBI" id="CHEBI:139521"/>
        <dbReference type="EC" id="1.11.1.7"/>
    </reaction>
</comment>
<keyword evidence="9 19" id="KW-0732">Signal</keyword>
<dbReference type="Proteomes" id="UP000596661">
    <property type="component" value="Chromosome 4"/>
</dbReference>
<feature type="domain" description="Plant heme peroxidase family profile" evidence="20">
    <location>
        <begin position="28"/>
        <end position="330"/>
    </location>
</feature>
<feature type="binding site" evidence="16">
    <location>
        <position position="91"/>
    </location>
    <ligand>
        <name>Ca(2+)</name>
        <dbReference type="ChEBI" id="CHEBI:29108"/>
        <label>1</label>
    </ligand>
</feature>
<evidence type="ECO:0000256" key="13">
    <source>
        <dbReference type="ARBA" id="ARBA00023324"/>
    </source>
</evidence>
<dbReference type="EnsemblPlants" id="evm.model.04.466">
    <property type="protein sequence ID" value="cds.evm.model.04.466"/>
    <property type="gene ID" value="evm.TU.04.466"/>
</dbReference>
<keyword evidence="16 19" id="KW-0106">Calcium</keyword>
<dbReference type="Pfam" id="PF00141">
    <property type="entry name" value="peroxidase"/>
    <property type="match status" value="1"/>
</dbReference>
<feature type="binding site" evidence="16">
    <location>
        <position position="73"/>
    </location>
    <ligand>
        <name>Ca(2+)</name>
        <dbReference type="ChEBI" id="CHEBI:29108"/>
        <label>1</label>
    </ligand>
</feature>
<dbReference type="SUPFAM" id="SSF48113">
    <property type="entry name" value="Heme-dependent peroxidases"/>
    <property type="match status" value="1"/>
</dbReference>
<dbReference type="GO" id="GO:0042744">
    <property type="term" value="P:hydrogen peroxide catabolic process"/>
    <property type="evidence" value="ECO:0007669"/>
    <property type="project" value="UniProtKB-KW"/>
</dbReference>
<reference evidence="21" key="1">
    <citation type="submission" date="2018-11" db="EMBL/GenBank/DDBJ databases">
        <authorList>
            <person name="Grassa J C."/>
        </authorList>
    </citation>
    <scope>NUCLEOTIDE SEQUENCE [LARGE SCALE GENOMIC DNA]</scope>
</reference>
<evidence type="ECO:0000256" key="16">
    <source>
        <dbReference type="PIRSR" id="PIRSR600823-3"/>
    </source>
</evidence>
<dbReference type="PROSITE" id="PS50873">
    <property type="entry name" value="PEROXIDASE_4"/>
    <property type="match status" value="1"/>
</dbReference>
<dbReference type="Gene3D" id="1.10.420.10">
    <property type="entry name" value="Peroxidase, domain 2"/>
    <property type="match status" value="1"/>
</dbReference>
<evidence type="ECO:0000256" key="3">
    <source>
        <dbReference type="ARBA" id="ARBA00006873"/>
    </source>
</evidence>
<evidence type="ECO:0000256" key="18">
    <source>
        <dbReference type="PIRSR" id="PIRSR600823-5"/>
    </source>
</evidence>
<feature type="binding site" evidence="16">
    <location>
        <position position="258"/>
    </location>
    <ligand>
        <name>Ca(2+)</name>
        <dbReference type="ChEBI" id="CHEBI:29108"/>
        <label>2</label>
    </ligand>
</feature>
<evidence type="ECO:0000256" key="17">
    <source>
        <dbReference type="PIRSR" id="PIRSR600823-4"/>
    </source>
</evidence>
<name>A0A803PHJ3_CANSA</name>
<keyword evidence="8 16" id="KW-0479">Metal-binding</keyword>
<dbReference type="Gene3D" id="1.10.520.10">
    <property type="match status" value="1"/>
</dbReference>
<feature type="disulfide bond" evidence="18">
    <location>
        <begin position="71"/>
        <end position="76"/>
    </location>
</feature>
<dbReference type="GO" id="GO:0140825">
    <property type="term" value="F:lactoperoxidase activity"/>
    <property type="evidence" value="ECO:0007669"/>
    <property type="project" value="UniProtKB-EC"/>
</dbReference>
<comment type="similarity">
    <text evidence="3">Belongs to the peroxidase family. Ascorbate peroxidase subfamily.</text>
</comment>
<sequence>MASSYFIPLLLSLSLPILTFFPSTTLSKLTPNYYQKSCPKFPDIVRQIVQEKQSVVPTTAAATLRLLFHDCLVEGCDASILIASNAFNKAERDAENNLSLSGDGFDVVTRIKTALELQCPGIVSCSDILATAARDLITIEGGPYYPVRLGRKDGLVSKAELVEGKLPRPKMPLTQLIALFASKKFTVQEMVALVGAHTIGFAHCSEFSNRIYNFSKKTKVDPAYNPKYAEGLRKLCSNYTKDPSMSAFNDVMTPNKFDNMYYKNLQRGLALLASDQALAVDKRTRPHVDLYAANQTKFFQDFAHAMEKLSVYKIKTGRKGEVRRRCDAFNNLKTA</sequence>
<evidence type="ECO:0000256" key="12">
    <source>
        <dbReference type="ARBA" id="ARBA00023157"/>
    </source>
</evidence>
<keyword evidence="13 19" id="KW-0376">Hydrogen peroxide</keyword>
<feature type="active site" description="Proton acceptor" evidence="14">
    <location>
        <position position="69"/>
    </location>
</feature>
<dbReference type="PROSITE" id="PS00435">
    <property type="entry name" value="PEROXIDASE_1"/>
    <property type="match status" value="1"/>
</dbReference>
<proteinExistence type="inferred from homology"/>
<keyword evidence="7 19" id="KW-0349">Heme</keyword>
<feature type="binding site" evidence="16">
    <location>
        <position position="77"/>
    </location>
    <ligand>
        <name>Ca(2+)</name>
        <dbReference type="ChEBI" id="CHEBI:29108"/>
        <label>1</label>
    </ligand>
</feature>
<dbReference type="AlphaFoldDB" id="A0A803PHJ3"/>
<keyword evidence="11 16" id="KW-0408">Iron</keyword>
<evidence type="ECO:0000256" key="6">
    <source>
        <dbReference type="ARBA" id="ARBA00022559"/>
    </source>
</evidence>
<evidence type="ECO:0000256" key="14">
    <source>
        <dbReference type="PIRSR" id="PIRSR600823-1"/>
    </source>
</evidence>
<comment type="cofactor">
    <cofactor evidence="16 19">
        <name>heme b</name>
        <dbReference type="ChEBI" id="CHEBI:60344"/>
    </cofactor>
    <text evidence="16 19">Binds 1 heme b (iron(II)-protoporphyrin IX) group per subunit.</text>
</comment>
<dbReference type="OMA" id="EEMSAFN"/>
<dbReference type="OrthoDB" id="2113341at2759"/>
<evidence type="ECO:0000256" key="4">
    <source>
        <dbReference type="ARBA" id="ARBA00012313"/>
    </source>
</evidence>
<dbReference type="InterPro" id="IPR010255">
    <property type="entry name" value="Haem_peroxidase_sf"/>
</dbReference>
<accession>A0A803PHJ3</accession>
<evidence type="ECO:0000256" key="8">
    <source>
        <dbReference type="ARBA" id="ARBA00022723"/>
    </source>
</evidence>
<feature type="binding site" evidence="16">
    <location>
        <position position="250"/>
    </location>
    <ligand>
        <name>Ca(2+)</name>
        <dbReference type="ChEBI" id="CHEBI:29108"/>
        <label>2</label>
    </ligand>
</feature>
<evidence type="ECO:0000256" key="7">
    <source>
        <dbReference type="ARBA" id="ARBA00022617"/>
    </source>
</evidence>
<dbReference type="PANTHER" id="PTHR31517:SF17">
    <property type="entry name" value="PEROXIDASE 6"/>
    <property type="match status" value="1"/>
</dbReference>
<dbReference type="PANTHER" id="PTHR31517">
    <property type="match status" value="1"/>
</dbReference>
<comment type="cofactor">
    <cofactor evidence="16 19">
        <name>Ca(2+)</name>
        <dbReference type="ChEBI" id="CHEBI:29108"/>
    </cofactor>
    <text evidence="16 19">Binds 2 calcium ions per subunit.</text>
</comment>
<dbReference type="EC" id="1.11.1.7" evidence="4 19"/>
<evidence type="ECO:0000256" key="11">
    <source>
        <dbReference type="ARBA" id="ARBA00023004"/>
    </source>
</evidence>
<evidence type="ECO:0000256" key="5">
    <source>
        <dbReference type="ARBA" id="ARBA00022525"/>
    </source>
</evidence>